<feature type="compositionally biased region" description="Low complexity" evidence="1">
    <location>
        <begin position="37"/>
        <end position="55"/>
    </location>
</feature>
<feature type="transmembrane region" description="Helical" evidence="2">
    <location>
        <begin position="124"/>
        <end position="149"/>
    </location>
</feature>
<proteinExistence type="predicted"/>
<dbReference type="AlphaFoldDB" id="A0AAJ1PR65"/>
<feature type="region of interest" description="Disordered" evidence="1">
    <location>
        <begin position="37"/>
        <end position="66"/>
    </location>
</feature>
<evidence type="ECO:0000256" key="1">
    <source>
        <dbReference type="SAM" id="MobiDB-lite"/>
    </source>
</evidence>
<evidence type="ECO:0000256" key="2">
    <source>
        <dbReference type="SAM" id="Phobius"/>
    </source>
</evidence>
<protein>
    <recommendedName>
        <fullName evidence="5">Lipoprotein</fullName>
    </recommendedName>
</protein>
<evidence type="ECO:0000313" key="4">
    <source>
        <dbReference type="Proteomes" id="UP001224428"/>
    </source>
</evidence>
<reference evidence="3" key="1">
    <citation type="submission" date="2023-05" db="EMBL/GenBank/DDBJ databases">
        <title>Mycoplasma phocimorsus sp. nov., isolated from Scandinavian patients with seal finger or septic arthritis after contact with seals.</title>
        <authorList>
            <person name="Skafte-Holm A."/>
            <person name="Pedersen T.R."/>
            <person name="Froelund M."/>
            <person name="Stegger M."/>
            <person name="Qvortrup K."/>
            <person name="Michaels D.L."/>
            <person name="Brown D.R."/>
            <person name="Jensen J.S."/>
        </authorList>
    </citation>
    <scope>NUCLEOTIDE SEQUENCE</scope>
    <source>
        <strain evidence="3">M5725</strain>
    </source>
</reference>
<comment type="caution">
    <text evidence="3">The sequence shown here is derived from an EMBL/GenBank/DDBJ whole genome shotgun (WGS) entry which is preliminary data.</text>
</comment>
<organism evidence="3 4">
    <name type="scientific">Mycoplasma phocimorsus</name>
    <dbReference type="NCBI Taxonomy" id="3045839"/>
    <lineage>
        <taxon>Bacteria</taxon>
        <taxon>Bacillati</taxon>
        <taxon>Mycoplasmatota</taxon>
        <taxon>Mollicutes</taxon>
        <taxon>Mycoplasmataceae</taxon>
        <taxon>Mycoplasma</taxon>
    </lineage>
</organism>
<keyword evidence="4" id="KW-1185">Reference proteome</keyword>
<dbReference type="EMBL" id="JASDDP010000019">
    <property type="protein sequence ID" value="MDJ1645829.1"/>
    <property type="molecule type" value="Genomic_DNA"/>
</dbReference>
<accession>A0AAJ1PR65</accession>
<keyword evidence="2" id="KW-1133">Transmembrane helix</keyword>
<gene>
    <name evidence="3" type="ORF">QLQ80_01840</name>
</gene>
<sequence>MNRLTKFISVAMVFPGIGILISCTKINKNAKKEENFNQNKNIKNSNKTKINNDNNSPQNPYKINKQKDNKLPVVESTIGIEKHVEPYEDVIDEENTDILITNNIKNKKRSSNWFSNLFANKNKIAPITIGGILGGASLILGFVGLGFLFEKVVPQTKYGIWSYSFPSKVEELLKSIFDGEISEKVKIAGSNFILDLLRITDPVLKNKISNFNNKLQNFIKNKTTANTIKKSIEKYNFIAEYFGISTNEEKREKKKDNSEDILSLILQAVEKDISGKTAKDFVNLISNLKEVKNKKSKNISYENWHQFIFTDDPKEWYDIELKYKMKEEKVKKRKKREIQLNKVVTRNTNTITNLTQLQNENDLMGFFDKLVDATLNEGKEKTAFEKHKNKFVSFLEKVANSLNNIFKMQKTTYLKNNLASFVEIFLFVLNTISGERVIDAIRLPWSISVKTFAEMITKFLTKNW</sequence>
<feature type="transmembrane region" description="Helical" evidence="2">
    <location>
        <begin position="6"/>
        <end position="23"/>
    </location>
</feature>
<dbReference type="RefSeq" id="WP_283827267.1">
    <property type="nucleotide sequence ID" value="NZ_JASDDP010000019.1"/>
</dbReference>
<keyword evidence="2" id="KW-0812">Transmembrane</keyword>
<evidence type="ECO:0008006" key="5">
    <source>
        <dbReference type="Google" id="ProtNLM"/>
    </source>
</evidence>
<dbReference type="PROSITE" id="PS51257">
    <property type="entry name" value="PROKAR_LIPOPROTEIN"/>
    <property type="match status" value="1"/>
</dbReference>
<name>A0AAJ1PR65_9MOLU</name>
<dbReference type="Proteomes" id="UP001224428">
    <property type="component" value="Unassembled WGS sequence"/>
</dbReference>
<keyword evidence="2" id="KW-0472">Membrane</keyword>
<evidence type="ECO:0000313" key="3">
    <source>
        <dbReference type="EMBL" id="MDJ1645829.1"/>
    </source>
</evidence>